<dbReference type="SUPFAM" id="SSF52540">
    <property type="entry name" value="P-loop containing nucleoside triphosphate hydrolases"/>
    <property type="match status" value="1"/>
</dbReference>
<dbReference type="EMBL" id="BAAAHQ010000048">
    <property type="protein sequence ID" value="GAA0950936.1"/>
    <property type="molecule type" value="Genomic_DNA"/>
</dbReference>
<evidence type="ECO:0000256" key="1">
    <source>
        <dbReference type="ARBA" id="ARBA00022741"/>
    </source>
</evidence>
<evidence type="ECO:0000256" key="4">
    <source>
        <dbReference type="ARBA" id="ARBA00022840"/>
    </source>
</evidence>
<evidence type="ECO:0000256" key="8">
    <source>
        <dbReference type="ARBA" id="ARBA00048988"/>
    </source>
</evidence>
<keyword evidence="12" id="KW-1185">Reference proteome</keyword>
<dbReference type="PROSITE" id="PS51198">
    <property type="entry name" value="UVRD_HELICASE_ATP_BIND"/>
    <property type="match status" value="1"/>
</dbReference>
<evidence type="ECO:0000256" key="2">
    <source>
        <dbReference type="ARBA" id="ARBA00022801"/>
    </source>
</evidence>
<comment type="catalytic activity">
    <reaction evidence="8">
        <text>ATP + H2O = ADP + phosphate + H(+)</text>
        <dbReference type="Rhea" id="RHEA:13065"/>
        <dbReference type="ChEBI" id="CHEBI:15377"/>
        <dbReference type="ChEBI" id="CHEBI:15378"/>
        <dbReference type="ChEBI" id="CHEBI:30616"/>
        <dbReference type="ChEBI" id="CHEBI:43474"/>
        <dbReference type="ChEBI" id="CHEBI:456216"/>
        <dbReference type="EC" id="5.6.2.4"/>
    </reaction>
</comment>
<dbReference type="InterPro" id="IPR027417">
    <property type="entry name" value="P-loop_NTPase"/>
</dbReference>
<evidence type="ECO:0000313" key="11">
    <source>
        <dbReference type="EMBL" id="GAA0950936.1"/>
    </source>
</evidence>
<dbReference type="InterPro" id="IPR014016">
    <property type="entry name" value="UvrD-like_ATP-bd"/>
</dbReference>
<gene>
    <name evidence="11" type="ORF">GCM10009560_71040</name>
</gene>
<dbReference type="PANTHER" id="PTHR11070:SF45">
    <property type="entry name" value="DNA 3'-5' HELICASE"/>
    <property type="match status" value="1"/>
</dbReference>
<dbReference type="EC" id="5.6.2.4" evidence="7"/>
<proteinExistence type="predicted"/>
<keyword evidence="1 9" id="KW-0547">Nucleotide-binding</keyword>
<evidence type="ECO:0000256" key="6">
    <source>
        <dbReference type="ARBA" id="ARBA00034617"/>
    </source>
</evidence>
<sequence>MPRLDIARAVLDDYAALAKEDKSRLRKTIEMFQQLTIDQLHSPRGVHLEKVQGAKDDRIRTVRITRSWRGVVLAPDDGTDVFVLLRVMAHDAAYDWAVPWKFSVNAVTNTLEVRNEAVIEQLVPSMREAAEQAPKLLFERHSDTILRDLGIDDQVLEAVRTIIDKAQLESFAKFLPEEQAEVLQFLAEGFTSQEVYRDIIAERRQAPDASGSLAVAIANTPSRIALVTGPQELADILDKPFSVWRIYLHSSQRRVAYRPSYNGSAQVTGGPGTGKTVVALHRVKHLLYTRPGSRIMLTTYTNVLAGSLRESLGLLIDDPEKLARVEVTTVNSFAYRTVQRLAGRVPSIINDADERHLWRRIRERLGLQWTEQFLEQEFRHVVLAQRVTSLDEYLKVERRGRGTRLSAQQRERLWEAMEAFRSDLRMTGSTTHLQLCDRATLQLGGADLATYGFDHLVVDEAQDLHPAQWRLLRAAVPEGPDDLFITGDPHQRIYDSKVTLSSLGIAVAGRSGKLRVNYRSTAQILDWATKVIDGVPVEDVGGPGPDSLAGYISVLSGRLPHATGFQHEQDEATAVVEKVKEWIGQGIRPAEIAVTARFNILLDRIGERLAAAHIPAVRMKDQPGAAVEGVRLATMHAMKGLEFRCVAVAGVTARALPFDKEVTPQEVDRLQHESDMLRQRCLLFVACTRARESLHVSWNGTPSPFLPRVIEMRLRTVRISSPS</sequence>
<organism evidence="11 12">
    <name type="scientific">Nonomuraea longicatena</name>
    <dbReference type="NCBI Taxonomy" id="83682"/>
    <lineage>
        <taxon>Bacteria</taxon>
        <taxon>Bacillati</taxon>
        <taxon>Actinomycetota</taxon>
        <taxon>Actinomycetes</taxon>
        <taxon>Streptosporangiales</taxon>
        <taxon>Streptosporangiaceae</taxon>
        <taxon>Nonomuraea</taxon>
    </lineage>
</organism>
<dbReference type="GO" id="GO:0004386">
    <property type="term" value="F:helicase activity"/>
    <property type="evidence" value="ECO:0007669"/>
    <property type="project" value="UniProtKB-KW"/>
</dbReference>
<evidence type="ECO:0000256" key="5">
    <source>
        <dbReference type="ARBA" id="ARBA00023235"/>
    </source>
</evidence>
<feature type="domain" description="UvrD-like helicase ATP-binding" evidence="10">
    <location>
        <begin position="248"/>
        <end position="521"/>
    </location>
</feature>
<keyword evidence="4 9" id="KW-0067">ATP-binding</keyword>
<evidence type="ECO:0000259" key="10">
    <source>
        <dbReference type="PROSITE" id="PS51198"/>
    </source>
</evidence>
<keyword evidence="3 9" id="KW-0347">Helicase</keyword>
<evidence type="ECO:0000256" key="3">
    <source>
        <dbReference type="ARBA" id="ARBA00022806"/>
    </source>
</evidence>
<comment type="catalytic activity">
    <reaction evidence="6">
        <text>Couples ATP hydrolysis with the unwinding of duplex DNA by translocating in the 3'-5' direction.</text>
        <dbReference type="EC" id="5.6.2.4"/>
    </reaction>
</comment>
<accession>A0ABP4BGY9</accession>
<dbReference type="Gene3D" id="3.40.50.300">
    <property type="entry name" value="P-loop containing nucleotide triphosphate hydrolases"/>
    <property type="match status" value="2"/>
</dbReference>
<evidence type="ECO:0000256" key="7">
    <source>
        <dbReference type="ARBA" id="ARBA00034808"/>
    </source>
</evidence>
<keyword evidence="2 9" id="KW-0378">Hydrolase</keyword>
<protein>
    <recommendedName>
        <fullName evidence="7">DNA 3'-5' helicase</fullName>
        <ecNumber evidence="7">5.6.2.4</ecNumber>
    </recommendedName>
</protein>
<reference evidence="12" key="1">
    <citation type="journal article" date="2019" name="Int. J. Syst. Evol. Microbiol.">
        <title>The Global Catalogue of Microorganisms (GCM) 10K type strain sequencing project: providing services to taxonomists for standard genome sequencing and annotation.</title>
        <authorList>
            <consortium name="The Broad Institute Genomics Platform"/>
            <consortium name="The Broad Institute Genome Sequencing Center for Infectious Disease"/>
            <person name="Wu L."/>
            <person name="Ma J."/>
        </authorList>
    </citation>
    <scope>NUCLEOTIDE SEQUENCE [LARGE SCALE GENOMIC DNA]</scope>
    <source>
        <strain evidence="12">JCM 11136</strain>
    </source>
</reference>
<evidence type="ECO:0000313" key="12">
    <source>
        <dbReference type="Proteomes" id="UP001501578"/>
    </source>
</evidence>
<dbReference type="InterPro" id="IPR014017">
    <property type="entry name" value="DNA_helicase_UvrD-like_C"/>
</dbReference>
<dbReference type="Pfam" id="PF13361">
    <property type="entry name" value="UvrD_C"/>
    <property type="match status" value="2"/>
</dbReference>
<keyword evidence="5" id="KW-0413">Isomerase</keyword>
<feature type="binding site" evidence="9">
    <location>
        <begin position="269"/>
        <end position="276"/>
    </location>
    <ligand>
        <name>ATP</name>
        <dbReference type="ChEBI" id="CHEBI:30616"/>
    </ligand>
</feature>
<dbReference type="RefSeq" id="WP_343954674.1">
    <property type="nucleotide sequence ID" value="NZ_BAAAHQ010000048.1"/>
</dbReference>
<dbReference type="PANTHER" id="PTHR11070">
    <property type="entry name" value="UVRD / RECB / PCRA DNA HELICASE FAMILY MEMBER"/>
    <property type="match status" value="1"/>
</dbReference>
<comment type="caution">
    <text evidence="11">The sequence shown here is derived from an EMBL/GenBank/DDBJ whole genome shotgun (WGS) entry which is preliminary data.</text>
</comment>
<dbReference type="InterPro" id="IPR000212">
    <property type="entry name" value="DNA_helicase_UvrD/REP"/>
</dbReference>
<name>A0ABP4BGY9_9ACTN</name>
<dbReference type="Proteomes" id="UP001501578">
    <property type="component" value="Unassembled WGS sequence"/>
</dbReference>
<evidence type="ECO:0000256" key="9">
    <source>
        <dbReference type="PROSITE-ProRule" id="PRU00560"/>
    </source>
</evidence>
<dbReference type="Pfam" id="PF00580">
    <property type="entry name" value="UvrD-helicase"/>
    <property type="match status" value="1"/>
</dbReference>